<dbReference type="PANTHER" id="PTHR46880">
    <property type="entry name" value="RAS-ASSOCIATING DOMAIN-CONTAINING PROTEIN"/>
    <property type="match status" value="1"/>
</dbReference>
<reference evidence="2" key="1">
    <citation type="submission" date="2022-03" db="EMBL/GenBank/DDBJ databases">
        <authorList>
            <person name="Sayadi A."/>
        </authorList>
    </citation>
    <scope>NUCLEOTIDE SEQUENCE</scope>
</reference>
<dbReference type="Pfam" id="PF05699">
    <property type="entry name" value="Dimer_Tnp_hAT"/>
    <property type="match status" value="1"/>
</dbReference>
<evidence type="ECO:0000259" key="1">
    <source>
        <dbReference type="Pfam" id="PF05699"/>
    </source>
</evidence>
<comment type="caution">
    <text evidence="2">The sequence shown here is derived from an EMBL/GenBank/DDBJ whole genome shotgun (WGS) entry which is preliminary data.</text>
</comment>
<dbReference type="SUPFAM" id="SSF53098">
    <property type="entry name" value="Ribonuclease H-like"/>
    <property type="match status" value="1"/>
</dbReference>
<dbReference type="AlphaFoldDB" id="A0A9P0KUA7"/>
<dbReference type="GO" id="GO:0046983">
    <property type="term" value="F:protein dimerization activity"/>
    <property type="evidence" value="ECO:0007669"/>
    <property type="project" value="InterPro"/>
</dbReference>
<evidence type="ECO:0000313" key="2">
    <source>
        <dbReference type="EMBL" id="CAH1977512.1"/>
    </source>
</evidence>
<dbReference type="InterPro" id="IPR008906">
    <property type="entry name" value="HATC_C_dom"/>
</dbReference>
<organism evidence="2 3">
    <name type="scientific">Acanthoscelides obtectus</name>
    <name type="common">Bean weevil</name>
    <name type="synonym">Bruchus obtectus</name>
    <dbReference type="NCBI Taxonomy" id="200917"/>
    <lineage>
        <taxon>Eukaryota</taxon>
        <taxon>Metazoa</taxon>
        <taxon>Ecdysozoa</taxon>
        <taxon>Arthropoda</taxon>
        <taxon>Hexapoda</taxon>
        <taxon>Insecta</taxon>
        <taxon>Pterygota</taxon>
        <taxon>Neoptera</taxon>
        <taxon>Endopterygota</taxon>
        <taxon>Coleoptera</taxon>
        <taxon>Polyphaga</taxon>
        <taxon>Cucujiformia</taxon>
        <taxon>Chrysomeloidea</taxon>
        <taxon>Chrysomelidae</taxon>
        <taxon>Bruchinae</taxon>
        <taxon>Bruchini</taxon>
        <taxon>Acanthoscelides</taxon>
    </lineage>
</organism>
<dbReference type="InterPro" id="IPR012337">
    <property type="entry name" value="RNaseH-like_sf"/>
</dbReference>
<gene>
    <name evidence="2" type="ORF">ACAOBT_LOCUS12705</name>
</gene>
<protein>
    <recommendedName>
        <fullName evidence="1">HAT C-terminal dimerisation domain-containing protein</fullName>
    </recommendedName>
</protein>
<evidence type="ECO:0000313" key="3">
    <source>
        <dbReference type="Proteomes" id="UP001152888"/>
    </source>
</evidence>
<feature type="domain" description="HAT C-terminal dimerisation" evidence="1">
    <location>
        <begin position="130"/>
        <end position="177"/>
    </location>
</feature>
<name>A0A9P0KUA7_ACAOB</name>
<keyword evidence="3" id="KW-1185">Reference proteome</keyword>
<dbReference type="EMBL" id="CAKOFQ010006860">
    <property type="protein sequence ID" value="CAH1977512.1"/>
    <property type="molecule type" value="Genomic_DNA"/>
</dbReference>
<proteinExistence type="predicted"/>
<accession>A0A9P0KUA7</accession>
<sequence length="233" mass="27378">MVPNLIRLKRDNQELDDDKLSNFYRKCNEFYIEAVAKIKQRFPFGDKERQALKCLQMLNPQAILGHDLSKKHITSISELLYYFPSICPENITELDREWRTLRRTNFNFDETETPSVDTFWWHISKLKKGDGSAMFPLLSTLTRKLLCLPHSTATVERLFSSINVMKTKLRNKLSTTTIKGTLHTKSEIKNCFEFNVKNDHLKKFNKNMYDFNQNKDETENQEDSQIENEIAAS</sequence>
<dbReference type="OrthoDB" id="6159421at2759"/>
<dbReference type="PANTHER" id="PTHR46880:SF5">
    <property type="entry name" value="DUF4371 DOMAIN-CONTAINING PROTEIN"/>
    <property type="match status" value="1"/>
</dbReference>
<dbReference type="Proteomes" id="UP001152888">
    <property type="component" value="Unassembled WGS sequence"/>
</dbReference>